<feature type="domain" description="EGF-like" evidence="2">
    <location>
        <begin position="992"/>
        <end position="1039"/>
    </location>
</feature>
<dbReference type="InterPro" id="IPR000742">
    <property type="entry name" value="EGF"/>
</dbReference>
<feature type="domain" description="EGF-like" evidence="2">
    <location>
        <begin position="271"/>
        <end position="303"/>
    </location>
</feature>
<evidence type="ECO:0000259" key="2">
    <source>
        <dbReference type="SMART" id="SM00181"/>
    </source>
</evidence>
<feature type="domain" description="EGF-like" evidence="2">
    <location>
        <begin position="680"/>
        <end position="711"/>
    </location>
</feature>
<feature type="domain" description="EGF-like" evidence="2">
    <location>
        <begin position="1393"/>
        <end position="1422"/>
    </location>
</feature>
<evidence type="ECO:0000313" key="4">
    <source>
        <dbReference type="Proteomes" id="UP000009168"/>
    </source>
</evidence>
<keyword evidence="1" id="KW-0472">Membrane</keyword>
<feature type="transmembrane region" description="Helical" evidence="1">
    <location>
        <begin position="1726"/>
        <end position="1747"/>
    </location>
</feature>
<keyword evidence="1" id="KW-1133">Transmembrane helix</keyword>
<feature type="domain" description="EGF-like" evidence="2">
    <location>
        <begin position="884"/>
        <end position="917"/>
    </location>
</feature>
<dbReference type="Proteomes" id="UP000009168">
    <property type="component" value="Unassembled WGS sequence"/>
</dbReference>
<dbReference type="PANTHER" id="PTHR15332:SF175">
    <property type="entry name" value="PROPROTEIN CONVERTASE SUBTILISIN_KEXIN TYPE 5-LIKE"/>
    <property type="match status" value="1"/>
</dbReference>
<dbReference type="CDD" id="cd00064">
    <property type="entry name" value="FU"/>
    <property type="match status" value="3"/>
</dbReference>
<keyword evidence="4" id="KW-1185">Reference proteome</keyword>
<dbReference type="SMART" id="SM00261">
    <property type="entry name" value="FU"/>
    <property type="match status" value="24"/>
</dbReference>
<feature type="domain" description="EGF-like" evidence="2">
    <location>
        <begin position="1188"/>
        <end position="1224"/>
    </location>
</feature>
<feature type="domain" description="EGF-like" evidence="2">
    <location>
        <begin position="174"/>
        <end position="205"/>
    </location>
</feature>
<dbReference type="Gene3D" id="2.10.220.10">
    <property type="entry name" value="Hormone Receptor, Insulin-like Growth Factor Receptor 1, Chain A, domain 2"/>
    <property type="match status" value="12"/>
</dbReference>
<feature type="domain" description="EGF-like" evidence="2">
    <location>
        <begin position="538"/>
        <end position="570"/>
    </location>
</feature>
<name>Q22M55_TETTS</name>
<feature type="domain" description="EGF-like" evidence="2">
    <location>
        <begin position="371"/>
        <end position="403"/>
    </location>
</feature>
<evidence type="ECO:0000313" key="3">
    <source>
        <dbReference type="EMBL" id="EAR86624.2"/>
    </source>
</evidence>
<dbReference type="RefSeq" id="XP_977165.2">
    <property type="nucleotide sequence ID" value="XM_972072.2"/>
</dbReference>
<feature type="domain" description="EGF-like" evidence="2">
    <location>
        <begin position="132"/>
        <end position="173"/>
    </location>
</feature>
<dbReference type="OrthoDB" id="10035969at2759"/>
<feature type="domain" description="EGF-like" evidence="2">
    <location>
        <begin position="781"/>
        <end position="815"/>
    </location>
</feature>
<dbReference type="GeneID" id="7840503"/>
<dbReference type="PANTHER" id="PTHR15332">
    <property type="entry name" value="PROPROTEIN CONVERTASE SUBTILISIN_KEXIN TYPE 5-LIKE"/>
    <property type="match status" value="1"/>
</dbReference>
<reference evidence="4" key="1">
    <citation type="journal article" date="2006" name="PLoS Biol.">
        <title>Macronuclear genome sequence of the ciliate Tetrahymena thermophila, a model eukaryote.</title>
        <authorList>
            <person name="Eisen J.A."/>
            <person name="Coyne R.S."/>
            <person name="Wu M."/>
            <person name="Wu D."/>
            <person name="Thiagarajan M."/>
            <person name="Wortman J.R."/>
            <person name="Badger J.H."/>
            <person name="Ren Q."/>
            <person name="Amedeo P."/>
            <person name="Jones K.M."/>
            <person name="Tallon L.J."/>
            <person name="Delcher A.L."/>
            <person name="Salzberg S.L."/>
            <person name="Silva J.C."/>
            <person name="Haas B.J."/>
            <person name="Majoros W.H."/>
            <person name="Farzad M."/>
            <person name="Carlton J.M."/>
            <person name="Smith R.K. Jr."/>
            <person name="Garg J."/>
            <person name="Pearlman R.E."/>
            <person name="Karrer K.M."/>
            <person name="Sun L."/>
            <person name="Manning G."/>
            <person name="Elde N.C."/>
            <person name="Turkewitz A.P."/>
            <person name="Asai D.J."/>
            <person name="Wilkes D.E."/>
            <person name="Wang Y."/>
            <person name="Cai H."/>
            <person name="Collins K."/>
            <person name="Stewart B.A."/>
            <person name="Lee S.R."/>
            <person name="Wilamowska K."/>
            <person name="Weinberg Z."/>
            <person name="Ruzzo W.L."/>
            <person name="Wloga D."/>
            <person name="Gaertig J."/>
            <person name="Frankel J."/>
            <person name="Tsao C.-C."/>
            <person name="Gorovsky M.A."/>
            <person name="Keeling P.J."/>
            <person name="Waller R.F."/>
            <person name="Patron N.J."/>
            <person name="Cherry J.M."/>
            <person name="Stover N.A."/>
            <person name="Krieger C.J."/>
            <person name="del Toro C."/>
            <person name="Ryder H.F."/>
            <person name="Williamson S.C."/>
            <person name="Barbeau R.A."/>
            <person name="Hamilton E.P."/>
            <person name="Orias E."/>
        </authorList>
    </citation>
    <scope>NUCLEOTIDE SEQUENCE [LARGE SCALE GENOMIC DNA]</scope>
    <source>
        <strain evidence="4">SB210</strain>
    </source>
</reference>
<feature type="domain" description="EGF-like" evidence="2">
    <location>
        <begin position="485"/>
        <end position="520"/>
    </location>
</feature>
<dbReference type="SMART" id="SM00181">
    <property type="entry name" value="EGF"/>
    <property type="match status" value="15"/>
</dbReference>
<organism evidence="3 4">
    <name type="scientific">Tetrahymena thermophila (strain SB210)</name>
    <dbReference type="NCBI Taxonomy" id="312017"/>
    <lineage>
        <taxon>Eukaryota</taxon>
        <taxon>Sar</taxon>
        <taxon>Alveolata</taxon>
        <taxon>Ciliophora</taxon>
        <taxon>Intramacronucleata</taxon>
        <taxon>Oligohymenophorea</taxon>
        <taxon>Hymenostomatida</taxon>
        <taxon>Tetrahymenina</taxon>
        <taxon>Tetrahymenidae</taxon>
        <taxon>Tetrahymena</taxon>
    </lineage>
</organism>
<evidence type="ECO:0000256" key="1">
    <source>
        <dbReference type="SAM" id="Phobius"/>
    </source>
</evidence>
<feature type="domain" description="EGF-like" evidence="2">
    <location>
        <begin position="633"/>
        <end position="679"/>
    </location>
</feature>
<dbReference type="HOGENOM" id="CLU_232578_0_0_1"/>
<dbReference type="InParanoid" id="Q22M55"/>
<feature type="domain" description="EGF-like" evidence="2">
    <location>
        <begin position="223"/>
        <end position="254"/>
    </location>
</feature>
<dbReference type="SUPFAM" id="SSF57184">
    <property type="entry name" value="Growth factor receptor domain"/>
    <property type="match status" value="10"/>
</dbReference>
<dbReference type="KEGG" id="tet:TTHERM_00037650"/>
<proteinExistence type="predicted"/>
<dbReference type="EMBL" id="GG662720">
    <property type="protein sequence ID" value="EAR86624.2"/>
    <property type="molecule type" value="Genomic_DNA"/>
</dbReference>
<dbReference type="SMART" id="SM01411">
    <property type="entry name" value="Ephrin_rec_like"/>
    <property type="match status" value="6"/>
</dbReference>
<feature type="transmembrane region" description="Helical" evidence="1">
    <location>
        <begin position="1759"/>
        <end position="1778"/>
    </location>
</feature>
<dbReference type="InterPro" id="IPR006212">
    <property type="entry name" value="Furin_repeat"/>
</dbReference>
<feature type="transmembrane region" description="Helical" evidence="1">
    <location>
        <begin position="1691"/>
        <end position="1714"/>
    </location>
</feature>
<gene>
    <name evidence="3" type="ORF">TTHERM_00037650</name>
</gene>
<keyword evidence="1 3" id="KW-0812">Transmembrane</keyword>
<dbReference type="eggNOG" id="KOG3525">
    <property type="taxonomic scope" value="Eukaryota"/>
</dbReference>
<protein>
    <submittedName>
        <fullName evidence="3">Transmembrane protein, putative</fullName>
    </submittedName>
</protein>
<sequence length="1850" mass="205132">MFQTQRIDSIKITLITRQISTNTEIQQQCGNSYDYYQQEYQLEELHQKNNIIFYPKLKQTRILNGYGGGGQWGGNGGGGNWGGNNQCPNGCNCQRWKECTSCQSGFYNDNQQSRGRRSQTYSCQQCDQSCQECQGGSKQDCTSCKQNLFLAQDGSCQTCNTAQGYYISDGKCLKCDNNCLTCQAQSTTCISCKSPQILNLSSQCVNCDQNNGYFVSPQNICNPCDASCLTCSGPNKTDCNSCKTNFILSNKQCITCDTTNGNYLNNGQCTKCDPSCKTCNGSNKNNCITCQLNTYLRTDNTCQACDVQNGYYLTSSSICKQCNSSCKKCNGDNSNNCLSCYPNNYLKNDGTCSDCTDSKYFKDQTQMKCLPCDPSCLTCSNSNSNSCLSCPSGKYLYPDNSCQDCQTSNGYYIDTKTNPSIPRCQKCFSTCQACVDAGQSSCTACKPSYLRMNPYSGTNFKCIQCNTSLGQYTTSSGGTQTDCFNCHSSCKTCTDGNNKSCTTCADGLYFVQSGMDKLCQSCQINGQQFVDSNFFCQNCSSQCLKCQGNANTCTDCQDGQYLKKLDNTCGSCGDGFYINGSFCLKCDSSCKTCNGDKQNNCLSCSGSLNLNSINQCVDQCPEGTFALSNVCQACDPSCATCSQAGKCSTCPDGQYIFNDALCQTCPSNYYGDNASKSCKPCDSSCLTCNGPSSSNCLSCPGDITLQSGTCTSQCPSKYIQKNNQCLQCDISCNSCFDVDEYSCISCSNSNYAFLQDKGGKKKCVDCSQQSYYFKQGNDCLPCHPTCLTCNRQNDPNKCLSCPIGKFFQKDDQSCSDCTKRGYYKSSSLCLKCPINCDKCSVQGSNLICDLCSNPYIRDQTLTQCVLCSGDISFYYSPDDKICKKCDSSCKTCIGGKDTDCQSCFNGMNLLISEKRCIVCGDGYFINSPGKCSACIQNCRQCNDQSTCQVCNTSNSQPIYLDENKQCVSSCDQNGGYFIQNDGVLKCLKCDTDCQQCQSKNLCKKCMNNTSLILQTNNVDVKCGVCNQNNYIDPQDQFCKKCDSSCLTCSGPLSTDCLTCDQSQNLYKQPDNSCSTCTGNFKIVGQNCVQCDPKCNGCDSTGCKSCASGFYFVEGSKQCNTCDIQNGKFIQNSLTCISCNSKCKTCSGPSESDCILCNGQLTRDINNQCVVCNVDNGFYIDSINQRCLPCAQNCKKCTGPSIGECTQCAKDLYLSNDNAGNQVCQECNIQNGYFISINKCLKCDSSCKTCNGTSSSECLTCFTGYFIIGSNKSCVQCPTEDQNNIIRGRYSQNCEQYEIVCQQSIRSGNYVLLQKCNKCKQDYILQEDPNACISGCNDIGENLVFNTVTKQCECQSQMYYYNIPNKANQQIQSIFCSQQPIDGYFCNQNKKCYQCNSNCKVCQSRFSCSQCESQYYLWQGQCIQKCEDSQGLIVNSDNSLTPSNLCICKQGYVLREQDKICVLKLQIISLKLTIQNDNNLLTITLNRAPFNDESQDLKLLIDPQTMKLSQDYFIKSMSIIDNKIYYEIQVTQNRKINTIQVTLNKQINTLSLSNTILTTEEFNKSNQSSQQRNQNINDASQILVPDSGSAQKVISIFKDFQILIILSHFLQVLGPIAMFKDNIPQSIYTYSLLGDSFIFEAIPSFQEVNCQISSESTTNQSNNDNQSEQYDSDQLKILTQFGLQKFLYSNFLFPHLSLVLCTVLVFLNLFARAIMKGKQYTMQIVNILLNVMSNLNQGYITPTIFSIYFSLQFSESRGLAVFQAFIHLFFFIEITYILFKKDNEYIENHIPNFLVNINFKAKGMFQEFSVGITFVMISITSKKYTEIMGSTTIKLQHTKQVNLVSFQDTHN</sequence>
<dbReference type="InterPro" id="IPR009030">
    <property type="entry name" value="Growth_fac_rcpt_cys_sf"/>
</dbReference>
<accession>Q22M55</accession>
<feature type="domain" description="EGF-like" evidence="2">
    <location>
        <begin position="1241"/>
        <end position="1274"/>
    </location>
</feature>